<comment type="caution">
    <text evidence="5">The sequence shown here is derived from an EMBL/GenBank/DDBJ whole genome shotgun (WGS) entry which is preliminary data.</text>
</comment>
<evidence type="ECO:0000313" key="6">
    <source>
        <dbReference type="Proteomes" id="UP000294489"/>
    </source>
</evidence>
<name>A0A4R8F8R9_9GAMM</name>
<dbReference type="GO" id="GO:0006259">
    <property type="term" value="P:DNA metabolic process"/>
    <property type="evidence" value="ECO:0007669"/>
    <property type="project" value="UniProtKB-ARBA"/>
</dbReference>
<dbReference type="EMBL" id="SOEC01000033">
    <property type="protein sequence ID" value="TDX21849.1"/>
    <property type="molecule type" value="Genomic_DNA"/>
</dbReference>
<evidence type="ECO:0000256" key="2">
    <source>
        <dbReference type="ARBA" id="ARBA00022801"/>
    </source>
</evidence>
<dbReference type="GO" id="GO:0005829">
    <property type="term" value="C:cytosol"/>
    <property type="evidence" value="ECO:0007669"/>
    <property type="project" value="TreeGrafter"/>
</dbReference>
<gene>
    <name evidence="5" type="ORF">DFO67_1336</name>
</gene>
<protein>
    <submittedName>
        <fullName evidence="5">DNA polymerase III epsilon subunit-like protein</fullName>
    </submittedName>
</protein>
<dbReference type="CDD" id="cd06127">
    <property type="entry name" value="DEDDh"/>
    <property type="match status" value="1"/>
</dbReference>
<dbReference type="RefSeq" id="WP_134021355.1">
    <property type="nucleotide sequence ID" value="NZ_SOEC01000033.1"/>
</dbReference>
<dbReference type="AlphaFoldDB" id="A0A4R8F8R9"/>
<keyword evidence="1" id="KW-0540">Nuclease</keyword>
<keyword evidence="3" id="KW-0269">Exonuclease</keyword>
<dbReference type="PANTHER" id="PTHR30231:SF4">
    <property type="entry name" value="PROTEIN NEN2"/>
    <property type="match status" value="1"/>
</dbReference>
<dbReference type="GO" id="GO:0003676">
    <property type="term" value="F:nucleic acid binding"/>
    <property type="evidence" value="ECO:0007669"/>
    <property type="project" value="InterPro"/>
</dbReference>
<dbReference type="OrthoDB" id="6174272at2"/>
<evidence type="ECO:0000256" key="1">
    <source>
        <dbReference type="ARBA" id="ARBA00022722"/>
    </source>
</evidence>
<keyword evidence="2" id="KW-0378">Hydrolase</keyword>
<feature type="domain" description="Exonuclease" evidence="4">
    <location>
        <begin position="2"/>
        <end position="170"/>
    </location>
</feature>
<dbReference type="PANTHER" id="PTHR30231">
    <property type="entry name" value="DNA POLYMERASE III SUBUNIT EPSILON"/>
    <property type="match status" value="1"/>
</dbReference>
<dbReference type="InterPro" id="IPR012337">
    <property type="entry name" value="RNaseH-like_sf"/>
</dbReference>
<dbReference type="SMART" id="SM00479">
    <property type="entry name" value="EXOIII"/>
    <property type="match status" value="1"/>
</dbReference>
<dbReference type="InterPro" id="IPR013520">
    <property type="entry name" value="Ribonucl_H"/>
</dbReference>
<dbReference type="GO" id="GO:0008408">
    <property type="term" value="F:3'-5' exonuclease activity"/>
    <property type="evidence" value="ECO:0007669"/>
    <property type="project" value="TreeGrafter"/>
</dbReference>
<evidence type="ECO:0000259" key="4">
    <source>
        <dbReference type="SMART" id="SM00479"/>
    </source>
</evidence>
<dbReference type="SUPFAM" id="SSF53098">
    <property type="entry name" value="Ribonuclease H-like"/>
    <property type="match status" value="1"/>
</dbReference>
<organism evidence="5 6">
    <name type="scientific">Modicisalibacter xianhensis</name>
    <dbReference type="NCBI Taxonomy" id="442341"/>
    <lineage>
        <taxon>Bacteria</taxon>
        <taxon>Pseudomonadati</taxon>
        <taxon>Pseudomonadota</taxon>
        <taxon>Gammaproteobacteria</taxon>
        <taxon>Oceanospirillales</taxon>
        <taxon>Halomonadaceae</taxon>
        <taxon>Modicisalibacter</taxon>
    </lineage>
</organism>
<dbReference type="Gene3D" id="3.30.420.10">
    <property type="entry name" value="Ribonuclease H-like superfamily/Ribonuclease H"/>
    <property type="match status" value="1"/>
</dbReference>
<reference evidence="5 6" key="1">
    <citation type="submission" date="2019-03" db="EMBL/GenBank/DDBJ databases">
        <title>Freshwater and sediment microbial communities from various areas in North America, analyzing microbe dynamics in response to fracking.</title>
        <authorList>
            <person name="Lamendella R."/>
        </authorList>
    </citation>
    <scope>NUCLEOTIDE SEQUENCE [LARGE SCALE GENOMIC DNA]</scope>
    <source>
        <strain evidence="5 6">6_TX</strain>
    </source>
</reference>
<dbReference type="Pfam" id="PF00929">
    <property type="entry name" value="RNase_T"/>
    <property type="match status" value="1"/>
</dbReference>
<accession>A0A4R8F8R9</accession>
<dbReference type="InterPro" id="IPR036397">
    <property type="entry name" value="RNaseH_sf"/>
</dbReference>
<evidence type="ECO:0000256" key="3">
    <source>
        <dbReference type="ARBA" id="ARBA00022839"/>
    </source>
</evidence>
<dbReference type="Proteomes" id="UP000294489">
    <property type="component" value="Unassembled WGS sequence"/>
</dbReference>
<proteinExistence type="predicted"/>
<evidence type="ECO:0000313" key="5">
    <source>
        <dbReference type="EMBL" id="TDX21849.1"/>
    </source>
</evidence>
<sequence length="388" mass="44026">MKTVYLDTETTGLDPSRDELLEIAIVNDPGIALVDTLIRPQRCQQWRLAQRIHGIAPEDVRDAPALEDVLAEVVSAVTGARLVIYNADFDLGFLPNEVLIAAADIVCCMDAFAEEYGEYSEYLGEYRRQSLAIAADYVGHQWQGHGHHRALADALACRDVWRFITGSASYRAEVEARRMEVARRAEVTRHIAEALSRYDRQIAQSQADRWLAAQRRAHQVIQRFFLRQTAPRHWLSLLPPDQARTQLAVVFLGLPDDLPPECYSPGVEIQAIYRRLGDIPDRLVAKNWFPNLSWVRALLTPVAAFTGPRSARALYDKGQLDAIQAEYWPRFATLPERPCTVSELRSEGYSREFIDSLTPAAESYNRQGHFWYPIYDRDALGLSVDVRC</sequence>